<name>A0ABV9FUA1_9NOCA</name>
<dbReference type="GO" id="GO:0102208">
    <property type="term" value="F:2-polyprenyl-6-hydroxyphenol methylase activity"/>
    <property type="evidence" value="ECO:0007669"/>
    <property type="project" value="UniProtKB-EC"/>
</dbReference>
<gene>
    <name evidence="3" type="ORF">ACFO6S_10640</name>
</gene>
<proteinExistence type="predicted"/>
<dbReference type="RefSeq" id="WP_378416696.1">
    <property type="nucleotide sequence ID" value="NZ_JBHSFO010000004.1"/>
</dbReference>
<feature type="domain" description="Methyltransferase" evidence="2">
    <location>
        <begin position="38"/>
        <end position="132"/>
    </location>
</feature>
<accession>A0ABV9FUA1</accession>
<keyword evidence="3" id="KW-0489">Methyltransferase</keyword>
<dbReference type="Gene3D" id="3.40.50.150">
    <property type="entry name" value="Vaccinia Virus protein VP39"/>
    <property type="match status" value="1"/>
</dbReference>
<comment type="caution">
    <text evidence="3">The sequence shown here is derived from an EMBL/GenBank/DDBJ whole genome shotgun (WGS) entry which is preliminary data.</text>
</comment>
<evidence type="ECO:0000259" key="2">
    <source>
        <dbReference type="Pfam" id="PF13649"/>
    </source>
</evidence>
<dbReference type="GO" id="GO:0032259">
    <property type="term" value="P:methylation"/>
    <property type="evidence" value="ECO:0007669"/>
    <property type="project" value="UniProtKB-KW"/>
</dbReference>
<dbReference type="Pfam" id="PF13649">
    <property type="entry name" value="Methyltransf_25"/>
    <property type="match status" value="1"/>
</dbReference>
<dbReference type="InterPro" id="IPR029063">
    <property type="entry name" value="SAM-dependent_MTases_sf"/>
</dbReference>
<dbReference type="SUPFAM" id="SSF53335">
    <property type="entry name" value="S-adenosyl-L-methionine-dependent methyltransferases"/>
    <property type="match status" value="1"/>
</dbReference>
<dbReference type="GO" id="GO:0061542">
    <property type="term" value="F:3-demethylubiquinol 3-O-methyltransferase activity"/>
    <property type="evidence" value="ECO:0007669"/>
    <property type="project" value="UniProtKB-EC"/>
</dbReference>
<dbReference type="PANTHER" id="PTHR43861:SF3">
    <property type="entry name" value="PUTATIVE (AFU_ORTHOLOGUE AFUA_2G14390)-RELATED"/>
    <property type="match status" value="1"/>
</dbReference>
<organism evidence="3 4">
    <name type="scientific">Rhodococcus kronopolitis</name>
    <dbReference type="NCBI Taxonomy" id="1460226"/>
    <lineage>
        <taxon>Bacteria</taxon>
        <taxon>Bacillati</taxon>
        <taxon>Actinomycetota</taxon>
        <taxon>Actinomycetes</taxon>
        <taxon>Mycobacteriales</taxon>
        <taxon>Nocardiaceae</taxon>
        <taxon>Rhodococcus</taxon>
    </lineage>
</organism>
<reference evidence="4" key="1">
    <citation type="journal article" date="2019" name="Int. J. Syst. Evol. Microbiol.">
        <title>The Global Catalogue of Microorganisms (GCM) 10K type strain sequencing project: providing services to taxonomists for standard genome sequencing and annotation.</title>
        <authorList>
            <consortium name="The Broad Institute Genomics Platform"/>
            <consortium name="The Broad Institute Genome Sequencing Center for Infectious Disease"/>
            <person name="Wu L."/>
            <person name="Ma J."/>
        </authorList>
    </citation>
    <scope>NUCLEOTIDE SEQUENCE [LARGE SCALE GENOMIC DNA]</scope>
    <source>
        <strain evidence="4">CCUG 54520</strain>
    </source>
</reference>
<protein>
    <submittedName>
        <fullName evidence="3">Class I SAM-dependent methyltransferase</fullName>
        <ecNumber evidence="3">2.1.1.222</ecNumber>
        <ecNumber evidence="3">2.1.1.64</ecNumber>
    </submittedName>
</protein>
<evidence type="ECO:0000313" key="3">
    <source>
        <dbReference type="EMBL" id="MFC4604141.1"/>
    </source>
</evidence>
<evidence type="ECO:0000256" key="1">
    <source>
        <dbReference type="ARBA" id="ARBA00022679"/>
    </source>
</evidence>
<keyword evidence="1 3" id="KW-0808">Transferase</keyword>
<dbReference type="Proteomes" id="UP001595914">
    <property type="component" value="Unassembled WGS sequence"/>
</dbReference>
<dbReference type="EC" id="2.1.1.64" evidence="3"/>
<sequence length="199" mass="21339">MDAHDWDARYAGDELTWGAAADPTVVAVATALTAGRALDLGCGEGRNALWLANRGWRVTAVDFSTVALTKGHRAAAHSPRSVRDRVDWVRADVTQVELPSDYDLVLLSYLHLPRSERRALLRRAAGALTLGGTLLILGHAATEHSEFPVELETLCRPNELAEDLEGTGLRVTITPQGRGTESGVTEDLVVIATNPPLGS</sequence>
<dbReference type="EMBL" id="JBHSFO010000004">
    <property type="protein sequence ID" value="MFC4604141.1"/>
    <property type="molecule type" value="Genomic_DNA"/>
</dbReference>
<dbReference type="CDD" id="cd02440">
    <property type="entry name" value="AdoMet_MTases"/>
    <property type="match status" value="1"/>
</dbReference>
<keyword evidence="4" id="KW-1185">Reference proteome</keyword>
<dbReference type="EC" id="2.1.1.222" evidence="3"/>
<evidence type="ECO:0000313" key="4">
    <source>
        <dbReference type="Proteomes" id="UP001595914"/>
    </source>
</evidence>
<dbReference type="PANTHER" id="PTHR43861">
    <property type="entry name" value="TRANS-ACONITATE 2-METHYLTRANSFERASE-RELATED"/>
    <property type="match status" value="1"/>
</dbReference>
<dbReference type="InterPro" id="IPR041698">
    <property type="entry name" value="Methyltransf_25"/>
</dbReference>